<evidence type="ECO:0000313" key="1">
    <source>
        <dbReference type="EMBL" id="RSU11623.1"/>
    </source>
</evidence>
<sequence>MTKCPHCGSEEYYVKTRIYGKCDHYRRFDGKETDNSGMHDNLTYVDGTIAYCAECKKRLFRLEEEC</sequence>
<accession>A0A430AU95</accession>
<comment type="caution">
    <text evidence="1">The sequence shown here is derived from an EMBL/GenBank/DDBJ whole genome shotgun (WGS) entry which is preliminary data.</text>
</comment>
<proteinExistence type="predicted"/>
<dbReference type="OrthoDB" id="2084523at2"/>
<organism evidence="1 2">
    <name type="scientific">Vagococcus elongatus</name>
    <dbReference type="NCBI Taxonomy" id="180344"/>
    <lineage>
        <taxon>Bacteria</taxon>
        <taxon>Bacillati</taxon>
        <taxon>Bacillota</taxon>
        <taxon>Bacilli</taxon>
        <taxon>Lactobacillales</taxon>
        <taxon>Enterococcaceae</taxon>
        <taxon>Vagococcus</taxon>
    </lineage>
</organism>
<dbReference type="Proteomes" id="UP000287605">
    <property type="component" value="Unassembled WGS sequence"/>
</dbReference>
<evidence type="ECO:0000313" key="2">
    <source>
        <dbReference type="Proteomes" id="UP000287605"/>
    </source>
</evidence>
<gene>
    <name evidence="1" type="ORF">CBF29_07860</name>
</gene>
<reference evidence="1 2" key="1">
    <citation type="submission" date="2017-05" db="EMBL/GenBank/DDBJ databases">
        <title>Vagococcus spp. assemblies.</title>
        <authorList>
            <person name="Gulvik C.A."/>
        </authorList>
    </citation>
    <scope>NUCLEOTIDE SEQUENCE [LARGE SCALE GENOMIC DNA]</scope>
    <source>
        <strain evidence="1 2">CCUG 51432</strain>
    </source>
</reference>
<protein>
    <submittedName>
        <fullName evidence="1">Uncharacterized protein</fullName>
    </submittedName>
</protein>
<keyword evidence="2" id="KW-1185">Reference proteome</keyword>
<name>A0A430AU95_9ENTE</name>
<dbReference type="AlphaFoldDB" id="A0A430AU95"/>
<dbReference type="EMBL" id="NGKA01000010">
    <property type="protein sequence ID" value="RSU11623.1"/>
    <property type="molecule type" value="Genomic_DNA"/>
</dbReference>